<sequence>MDLEFLIETMDIIGIVSVAVAALSVHHRFLNEHRVDRRVFATMKREQVLGISGVFLMITSYALRIYFL</sequence>
<dbReference type="Proteomes" id="UP000178946">
    <property type="component" value="Unassembled WGS sequence"/>
</dbReference>
<feature type="transmembrane region" description="Helical" evidence="1">
    <location>
        <begin position="48"/>
        <end position="67"/>
    </location>
</feature>
<dbReference type="AlphaFoldDB" id="A0A1F8DST7"/>
<evidence type="ECO:0000313" key="3">
    <source>
        <dbReference type="Proteomes" id="UP000178946"/>
    </source>
</evidence>
<reference evidence="2 3" key="1">
    <citation type="journal article" date="2016" name="Nat. Commun.">
        <title>Thousands of microbial genomes shed light on interconnected biogeochemical processes in an aquifer system.</title>
        <authorList>
            <person name="Anantharaman K."/>
            <person name="Brown C.T."/>
            <person name="Hug L.A."/>
            <person name="Sharon I."/>
            <person name="Castelle C.J."/>
            <person name="Probst A.J."/>
            <person name="Thomas B.C."/>
            <person name="Singh A."/>
            <person name="Wilkins M.J."/>
            <person name="Karaoz U."/>
            <person name="Brodie E.L."/>
            <person name="Williams K.H."/>
            <person name="Hubbard S.S."/>
            <person name="Banfield J.F."/>
        </authorList>
    </citation>
    <scope>NUCLEOTIDE SEQUENCE [LARGE SCALE GENOMIC DNA]</scope>
</reference>
<proteinExistence type="predicted"/>
<name>A0A1F8DST7_9BACT</name>
<organism evidence="2 3">
    <name type="scientific">Candidatus Wolfebacteria bacterium RIFCSPLOWO2_01_FULL_45_19</name>
    <dbReference type="NCBI Taxonomy" id="1802557"/>
    <lineage>
        <taxon>Bacteria</taxon>
        <taxon>Candidatus Wolfeibacteriota</taxon>
    </lineage>
</organism>
<keyword evidence="1" id="KW-0472">Membrane</keyword>
<feature type="transmembrane region" description="Helical" evidence="1">
    <location>
        <begin position="6"/>
        <end position="27"/>
    </location>
</feature>
<gene>
    <name evidence="2" type="ORF">A3A20_02090</name>
</gene>
<keyword evidence="1" id="KW-1133">Transmembrane helix</keyword>
<accession>A0A1F8DST7</accession>
<comment type="caution">
    <text evidence="2">The sequence shown here is derived from an EMBL/GenBank/DDBJ whole genome shotgun (WGS) entry which is preliminary data.</text>
</comment>
<evidence type="ECO:0000256" key="1">
    <source>
        <dbReference type="SAM" id="Phobius"/>
    </source>
</evidence>
<evidence type="ECO:0000313" key="2">
    <source>
        <dbReference type="EMBL" id="OGM91703.1"/>
    </source>
</evidence>
<keyword evidence="1" id="KW-0812">Transmembrane</keyword>
<protein>
    <submittedName>
        <fullName evidence="2">Uncharacterized protein</fullName>
    </submittedName>
</protein>
<dbReference type="EMBL" id="MGIR01000001">
    <property type="protein sequence ID" value="OGM91703.1"/>
    <property type="molecule type" value="Genomic_DNA"/>
</dbReference>
<dbReference type="STRING" id="1802557.A3A20_02090"/>